<evidence type="ECO:0000313" key="1">
    <source>
        <dbReference type="EMBL" id="MDV7693556.1"/>
    </source>
</evidence>
<keyword evidence="3" id="KW-1185">Reference proteome</keyword>
<reference evidence="1" key="2">
    <citation type="submission" date="2019-10" db="EMBL/GenBank/DDBJ databases">
        <title>Malate fermentation in French cider.</title>
        <authorList>
            <person name="Cousin F.J."/>
            <person name="Medina Fernandez S."/>
            <person name="Misery B."/>
            <person name="Laplace J.-M."/>
            <person name="Cretenet M."/>
        </authorList>
    </citation>
    <scope>NUCLEOTIDE SEQUENCE</scope>
    <source>
        <strain evidence="1">UCMA15901</strain>
    </source>
</reference>
<accession>A0AAP5TAP0</accession>
<dbReference type="RefSeq" id="WP_068808464.1">
    <property type="nucleotide sequence ID" value="NZ_CP158977.1"/>
</dbReference>
<gene>
    <name evidence="2" type="ORF">A7K95_10635</name>
    <name evidence="1" type="ORF">GA842_01420</name>
</gene>
<evidence type="ECO:0000313" key="4">
    <source>
        <dbReference type="Proteomes" id="UP001275867"/>
    </source>
</evidence>
<organism evidence="1 4">
    <name type="scientific">Pediococcus parvulus</name>
    <dbReference type="NCBI Taxonomy" id="54062"/>
    <lineage>
        <taxon>Bacteria</taxon>
        <taxon>Bacillati</taxon>
        <taxon>Bacillota</taxon>
        <taxon>Bacilli</taxon>
        <taxon>Lactobacillales</taxon>
        <taxon>Lactobacillaceae</taxon>
        <taxon>Pediococcus</taxon>
    </lineage>
</organism>
<dbReference type="Proteomes" id="UP000077280">
    <property type="component" value="Unassembled WGS sequence"/>
</dbReference>
<evidence type="ECO:0000313" key="2">
    <source>
        <dbReference type="EMBL" id="OAD63080.1"/>
    </source>
</evidence>
<dbReference type="Proteomes" id="UP001275867">
    <property type="component" value="Unassembled WGS sequence"/>
</dbReference>
<reference evidence="2 3" key="1">
    <citation type="submission" date="2016-05" db="EMBL/GenBank/DDBJ databases">
        <title>Draft genome sequence of Pediococcus parvulus 2.6, a probiotic beta-glucan producer strain.</title>
        <authorList>
            <person name="Mohedano M.L."/>
            <person name="Perez-Ramos A."/>
            <person name="Duenas M.T."/>
            <person name="Lamontanara A."/>
            <person name="Orru L."/>
            <person name="Spano G."/>
            <person name="Capozzi V."/>
            <person name="Lopez P."/>
        </authorList>
    </citation>
    <scope>NUCLEOTIDE SEQUENCE [LARGE SCALE GENOMIC DNA]</scope>
    <source>
        <strain evidence="2 3">2.6</strain>
    </source>
</reference>
<dbReference type="EMBL" id="WERX01000003">
    <property type="protein sequence ID" value="MDV7693556.1"/>
    <property type="molecule type" value="Genomic_DNA"/>
</dbReference>
<sequence length="138" mass="15617">MPESKSAMQCLSASVVLAIKNIYGVKIPEEFLLVGPGFLNIQLDKENLTFDSNVNDIVLNYIGHDSTHDTTVKSLYNAPLNKDTLPLVINLPVRYLKYASVYTTSDNLNYHHFVLLTSMEKEKLNVFDSRETLYQNST</sequence>
<proteinExistence type="predicted"/>
<dbReference type="EMBL" id="LXND01000091">
    <property type="protein sequence ID" value="OAD63080.1"/>
    <property type="molecule type" value="Genomic_DNA"/>
</dbReference>
<protein>
    <submittedName>
        <fullName evidence="1">Uncharacterized protein</fullName>
    </submittedName>
</protein>
<dbReference type="AlphaFoldDB" id="A0AAP5TAP0"/>
<evidence type="ECO:0000313" key="3">
    <source>
        <dbReference type="Proteomes" id="UP000077280"/>
    </source>
</evidence>
<name>A0AAP5TAP0_9LACO</name>
<comment type="caution">
    <text evidence="1">The sequence shown here is derived from an EMBL/GenBank/DDBJ whole genome shotgun (WGS) entry which is preliminary data.</text>
</comment>